<dbReference type="RefSeq" id="WP_161260824.1">
    <property type="nucleotide sequence ID" value="NZ_JAFBDC010000006.1"/>
</dbReference>
<keyword evidence="1" id="KW-0472">Membrane</keyword>
<dbReference type="EMBL" id="WXEX01000003">
    <property type="protein sequence ID" value="MZP42246.1"/>
    <property type="molecule type" value="Genomic_DNA"/>
</dbReference>
<keyword evidence="3" id="KW-1185">Reference proteome</keyword>
<reference evidence="2 3" key="1">
    <citation type="submission" date="2020-01" db="EMBL/GenBank/DDBJ databases">
        <title>Whole genome sequence of Heliobacterium gestii DSM 11169.</title>
        <authorList>
            <person name="Kyndt J.A."/>
            <person name="Meyer T.E."/>
        </authorList>
    </citation>
    <scope>NUCLEOTIDE SEQUENCE [LARGE SCALE GENOMIC DNA]</scope>
    <source>
        <strain evidence="2 3">DSM 11169</strain>
    </source>
</reference>
<feature type="transmembrane region" description="Helical" evidence="1">
    <location>
        <begin position="103"/>
        <end position="121"/>
    </location>
</feature>
<feature type="transmembrane region" description="Helical" evidence="1">
    <location>
        <begin position="71"/>
        <end position="91"/>
    </location>
</feature>
<evidence type="ECO:0000313" key="3">
    <source>
        <dbReference type="Proteomes" id="UP000471031"/>
    </source>
</evidence>
<dbReference type="AlphaFoldDB" id="A0A845LHA7"/>
<dbReference type="OrthoDB" id="2087568at2"/>
<gene>
    <name evidence="2" type="ORF">GTO89_04225</name>
</gene>
<comment type="caution">
    <text evidence="2">The sequence shown here is derived from an EMBL/GenBank/DDBJ whole genome shotgun (WGS) entry which is preliminary data.</text>
</comment>
<evidence type="ECO:0000256" key="1">
    <source>
        <dbReference type="SAM" id="Phobius"/>
    </source>
</evidence>
<organism evidence="2 3">
    <name type="scientific">Heliomicrobium gestii</name>
    <name type="common">Heliobacterium gestii</name>
    <dbReference type="NCBI Taxonomy" id="2699"/>
    <lineage>
        <taxon>Bacteria</taxon>
        <taxon>Bacillati</taxon>
        <taxon>Bacillota</taxon>
        <taxon>Clostridia</taxon>
        <taxon>Eubacteriales</taxon>
        <taxon>Heliobacteriaceae</taxon>
        <taxon>Heliomicrobium</taxon>
    </lineage>
</organism>
<dbReference type="InterPro" id="IPR023804">
    <property type="entry name" value="DUF3792_TM"/>
</dbReference>
<name>A0A845LHA7_HELGE</name>
<dbReference type="Proteomes" id="UP000471031">
    <property type="component" value="Unassembled WGS sequence"/>
</dbReference>
<feature type="transmembrane region" description="Helical" evidence="1">
    <location>
        <begin position="39"/>
        <end position="59"/>
    </location>
</feature>
<evidence type="ECO:0000313" key="2">
    <source>
        <dbReference type="EMBL" id="MZP42246.1"/>
    </source>
</evidence>
<dbReference type="NCBIfam" id="TIGR04086">
    <property type="entry name" value="TIGR04086_membr"/>
    <property type="match status" value="1"/>
</dbReference>
<proteinExistence type="predicted"/>
<dbReference type="Pfam" id="PF12670">
    <property type="entry name" value="DUF3792"/>
    <property type="match status" value="1"/>
</dbReference>
<feature type="transmembrane region" description="Helical" evidence="1">
    <location>
        <begin position="12"/>
        <end position="33"/>
    </location>
</feature>
<keyword evidence="1" id="KW-0812">Transmembrane</keyword>
<accession>A0A845LHA7</accession>
<protein>
    <submittedName>
        <fullName evidence="2">TIGR04086 family membrane protein</fullName>
    </submittedName>
</protein>
<keyword evidence="1" id="KW-1133">Transmembrane helix</keyword>
<sequence>MASIWHWKPIRYGLLRAAAVLIVGMMITGILVWRLSGPVYFFSPWIMFLLGAAALAGGYRAARLAKRRGGLQGLSVGALLALFCMFFWSVTGSYSLVTAGLDALSLMALGGVGGMLGAFSIERGRTIRAGR</sequence>